<sequence length="436" mass="49425">MKLISRKSTVLLPMYIFFLCLLVSSGCIEKMELPAGINTNEVEFSAGDTTYLLLSPIWDESYGFQSPIEISIAQDGHIFIADSAANSIFVLEQDGDIASGFNDLDSIVFGDEEITPIDVDIDQKMNVFFIDGSQKIYCWNQYWNDVGIDSILVDLEWKKMDVLFDSLLNPHVFFDGENSDHNFTDEYFETAESKFSGLSAPGDNSDFIYVTDAYHNRIIRIDFYKTYYLKLSTGEEVWAHEGHFGKNVTEYGTGAGFVNQPLSIDVDKDGDIYYSQSGDFFSLHQIQPDEEGDYIQYDFAVEWEGNDIMDTTNFPFPEDIAVDQNQMVYVANTNAHEVQVFNSDGGFFKKAGVENMTIDIPTWESWSIQGTDTLLIDTLFTDAGEFYRVEIIGTLEKPRAVTVDSRGVIYICDTPSSSIFRYRLSNQLDENLNPIK</sequence>
<dbReference type="SUPFAM" id="SSF101898">
    <property type="entry name" value="NHL repeat"/>
    <property type="match status" value="1"/>
</dbReference>
<dbReference type="PROSITE" id="PS51257">
    <property type="entry name" value="PROKAR_LIPOPROTEIN"/>
    <property type="match status" value="1"/>
</dbReference>
<name>A0A381W640_9ZZZZ</name>
<organism evidence="2">
    <name type="scientific">marine metagenome</name>
    <dbReference type="NCBI Taxonomy" id="408172"/>
    <lineage>
        <taxon>unclassified sequences</taxon>
        <taxon>metagenomes</taxon>
        <taxon>ecological metagenomes</taxon>
    </lineage>
</organism>
<dbReference type="PANTHER" id="PTHR24104:SF25">
    <property type="entry name" value="PROTEIN LIN-41"/>
    <property type="match status" value="1"/>
</dbReference>
<dbReference type="InterPro" id="IPR001258">
    <property type="entry name" value="NHL_repeat"/>
</dbReference>
<evidence type="ECO:0000256" key="1">
    <source>
        <dbReference type="ARBA" id="ARBA00022737"/>
    </source>
</evidence>
<protein>
    <recommendedName>
        <fullName evidence="3">SMP-30/Gluconolactonase/LRE-like region domain-containing protein</fullName>
    </recommendedName>
</protein>
<dbReference type="Gene3D" id="2.120.10.30">
    <property type="entry name" value="TolB, C-terminal domain"/>
    <property type="match status" value="2"/>
</dbReference>
<dbReference type="InterPro" id="IPR011042">
    <property type="entry name" value="6-blade_b-propeller_TolB-like"/>
</dbReference>
<evidence type="ECO:0008006" key="3">
    <source>
        <dbReference type="Google" id="ProtNLM"/>
    </source>
</evidence>
<keyword evidence="1" id="KW-0677">Repeat</keyword>
<accession>A0A381W640</accession>
<proteinExistence type="predicted"/>
<dbReference type="EMBL" id="UINC01010829">
    <property type="protein sequence ID" value="SVA48026.1"/>
    <property type="molecule type" value="Genomic_DNA"/>
</dbReference>
<reference evidence="2" key="1">
    <citation type="submission" date="2018-05" db="EMBL/GenBank/DDBJ databases">
        <authorList>
            <person name="Lanie J.A."/>
            <person name="Ng W.-L."/>
            <person name="Kazmierczak K.M."/>
            <person name="Andrzejewski T.M."/>
            <person name="Davidsen T.M."/>
            <person name="Wayne K.J."/>
            <person name="Tettelin H."/>
            <person name="Glass J.I."/>
            <person name="Rusch D."/>
            <person name="Podicherti R."/>
            <person name="Tsui H.-C.T."/>
            <person name="Winkler M.E."/>
        </authorList>
    </citation>
    <scope>NUCLEOTIDE SEQUENCE</scope>
</reference>
<dbReference type="InterPro" id="IPR050952">
    <property type="entry name" value="TRIM-NHL_E3_ligases"/>
</dbReference>
<dbReference type="GO" id="GO:0008270">
    <property type="term" value="F:zinc ion binding"/>
    <property type="evidence" value="ECO:0007669"/>
    <property type="project" value="UniProtKB-KW"/>
</dbReference>
<dbReference type="PANTHER" id="PTHR24104">
    <property type="entry name" value="E3 UBIQUITIN-PROTEIN LIGASE NHLRC1-RELATED"/>
    <property type="match status" value="1"/>
</dbReference>
<evidence type="ECO:0000313" key="2">
    <source>
        <dbReference type="EMBL" id="SVA48026.1"/>
    </source>
</evidence>
<dbReference type="AlphaFoldDB" id="A0A381W640"/>
<gene>
    <name evidence="2" type="ORF">METZ01_LOCUS100880</name>
</gene>
<dbReference type="Pfam" id="PF01436">
    <property type="entry name" value="NHL"/>
    <property type="match status" value="1"/>
</dbReference>